<sequence>MGISPELGLLSLLPRELRDRVYTFVLDFKIPVVDGRPVIDRSEKAIKEASLPRASLLRASRRIHDEARIILYRVNEFLLFLGFDYNNPANHSIMSRPGFRVMFARHDPTKMGTNQSYYEVCKVQRCYELPRNMVKYMQRVTLNMGCSLGGIAEDDIVPFKKQTLLGPQRPTFRTLLMALEDVCTLLRGCTNLRFLKICIRSVESTPGSMQQLIEPLKAMRGIQESSLSACGFLDDRWVDWSMKPSYCRYLQRVMALPEGTEAPKYVGDEEEPVRHENDIFDMNAMPPDLYDYDWDPPDLYDLDTFDSRDDAAAERQIMRDEYGVDEWS</sequence>
<evidence type="ECO:0000313" key="2">
    <source>
        <dbReference type="Proteomes" id="UP000241818"/>
    </source>
</evidence>
<organism evidence="1 2">
    <name type="scientific">Amorphotheca resinae ATCC 22711</name>
    <dbReference type="NCBI Taxonomy" id="857342"/>
    <lineage>
        <taxon>Eukaryota</taxon>
        <taxon>Fungi</taxon>
        <taxon>Dikarya</taxon>
        <taxon>Ascomycota</taxon>
        <taxon>Pezizomycotina</taxon>
        <taxon>Leotiomycetes</taxon>
        <taxon>Helotiales</taxon>
        <taxon>Amorphothecaceae</taxon>
        <taxon>Amorphotheca</taxon>
    </lineage>
</organism>
<proteinExistence type="predicted"/>
<keyword evidence="2" id="KW-1185">Reference proteome</keyword>
<accession>A0A2T3AZ09</accession>
<gene>
    <name evidence="1" type="ORF">M430DRAFT_20596</name>
</gene>
<dbReference type="Proteomes" id="UP000241818">
    <property type="component" value="Unassembled WGS sequence"/>
</dbReference>
<dbReference type="AlphaFoldDB" id="A0A2T3AZ09"/>
<dbReference type="InParanoid" id="A0A2T3AZ09"/>
<dbReference type="GeneID" id="36572411"/>
<protein>
    <recommendedName>
        <fullName evidence="3">F-box domain-containing protein</fullName>
    </recommendedName>
</protein>
<name>A0A2T3AZ09_AMORE</name>
<evidence type="ECO:0008006" key="3">
    <source>
        <dbReference type="Google" id="ProtNLM"/>
    </source>
</evidence>
<evidence type="ECO:0000313" key="1">
    <source>
        <dbReference type="EMBL" id="PSS15298.1"/>
    </source>
</evidence>
<reference evidence="1 2" key="1">
    <citation type="journal article" date="2018" name="New Phytol.">
        <title>Comparative genomics and transcriptomics depict ericoid mycorrhizal fungi as versatile saprotrophs and plant mutualists.</title>
        <authorList>
            <person name="Martino E."/>
            <person name="Morin E."/>
            <person name="Grelet G.A."/>
            <person name="Kuo A."/>
            <person name="Kohler A."/>
            <person name="Daghino S."/>
            <person name="Barry K.W."/>
            <person name="Cichocki N."/>
            <person name="Clum A."/>
            <person name="Dockter R.B."/>
            <person name="Hainaut M."/>
            <person name="Kuo R.C."/>
            <person name="LaButti K."/>
            <person name="Lindahl B.D."/>
            <person name="Lindquist E.A."/>
            <person name="Lipzen A."/>
            <person name="Khouja H.R."/>
            <person name="Magnuson J."/>
            <person name="Murat C."/>
            <person name="Ohm R.A."/>
            <person name="Singer S.W."/>
            <person name="Spatafora J.W."/>
            <person name="Wang M."/>
            <person name="Veneault-Fourrey C."/>
            <person name="Henrissat B."/>
            <person name="Grigoriev I.V."/>
            <person name="Martin F.M."/>
            <person name="Perotto S."/>
        </authorList>
    </citation>
    <scope>NUCLEOTIDE SEQUENCE [LARGE SCALE GENOMIC DNA]</scope>
    <source>
        <strain evidence="1 2">ATCC 22711</strain>
    </source>
</reference>
<dbReference type="RefSeq" id="XP_024719897.1">
    <property type="nucleotide sequence ID" value="XM_024864330.1"/>
</dbReference>
<dbReference type="OrthoDB" id="62952at2759"/>
<dbReference type="EMBL" id="KZ679013">
    <property type="protein sequence ID" value="PSS15298.1"/>
    <property type="molecule type" value="Genomic_DNA"/>
</dbReference>